<dbReference type="FunFam" id="2.20.100.10:FF:000001">
    <property type="entry name" value="semaphorin-5A isoform X1"/>
    <property type="match status" value="1"/>
</dbReference>
<dbReference type="PRINTS" id="PR00759">
    <property type="entry name" value="BASICPTASE"/>
</dbReference>
<dbReference type="InterPro" id="IPR010909">
    <property type="entry name" value="PLAC"/>
</dbReference>
<dbReference type="InterPro" id="IPR013273">
    <property type="entry name" value="ADAMTS/ADAMTS-like"/>
</dbReference>
<evidence type="ECO:0000259" key="10">
    <source>
        <dbReference type="PROSITE" id="PS50835"/>
    </source>
</evidence>
<dbReference type="SMART" id="SM00209">
    <property type="entry name" value="TSP1"/>
    <property type="match status" value="4"/>
</dbReference>
<keyword evidence="2" id="KW-0964">Secreted</keyword>
<dbReference type="PANTHER" id="PTHR13723:SF281">
    <property type="entry name" value="PAPILIN"/>
    <property type="match status" value="1"/>
</dbReference>
<keyword evidence="13" id="KW-1185">Reference proteome</keyword>
<evidence type="ECO:0000256" key="3">
    <source>
        <dbReference type="ARBA" id="ARBA00022729"/>
    </source>
</evidence>
<protein>
    <recommendedName>
        <fullName evidence="14">Papilin</fullName>
    </recommendedName>
</protein>
<dbReference type="PRINTS" id="PR01857">
    <property type="entry name" value="ADAMTSFAMILY"/>
</dbReference>
<dbReference type="Pfam" id="PF05986">
    <property type="entry name" value="ADAMTS_spacer1"/>
    <property type="match status" value="1"/>
</dbReference>
<evidence type="ECO:0000256" key="2">
    <source>
        <dbReference type="ARBA" id="ARBA00022525"/>
    </source>
</evidence>
<dbReference type="PANTHER" id="PTHR13723">
    <property type="entry name" value="ADAMTS A DISINTEGRIN AND METALLOPROTEASE WITH THROMBOSPONDIN MOTIFS PROTEASE"/>
    <property type="match status" value="1"/>
</dbReference>
<dbReference type="GO" id="GO:0004222">
    <property type="term" value="F:metalloendopeptidase activity"/>
    <property type="evidence" value="ECO:0007669"/>
    <property type="project" value="TreeGrafter"/>
</dbReference>
<evidence type="ECO:0000313" key="12">
    <source>
        <dbReference type="EMBL" id="KAK2826674.1"/>
    </source>
</evidence>
<accession>A0AA88S480</accession>
<proteinExistence type="predicted"/>
<dbReference type="Gene3D" id="2.60.120.830">
    <property type="match status" value="1"/>
</dbReference>
<dbReference type="Pfam" id="PF13927">
    <property type="entry name" value="Ig_3"/>
    <property type="match status" value="2"/>
</dbReference>
<feature type="domain" description="Ig-like" evidence="10">
    <location>
        <begin position="1040"/>
        <end position="1125"/>
    </location>
</feature>
<dbReference type="Pfam" id="PF19030">
    <property type="entry name" value="TSP1_ADAMTS"/>
    <property type="match status" value="3"/>
</dbReference>
<dbReference type="Pfam" id="PF08686">
    <property type="entry name" value="PLAC"/>
    <property type="match status" value="1"/>
</dbReference>
<dbReference type="InterPro" id="IPR000884">
    <property type="entry name" value="TSP1_rpt"/>
</dbReference>
<dbReference type="AlphaFoldDB" id="A0AA88S480"/>
<evidence type="ECO:0000256" key="6">
    <source>
        <dbReference type="PIRSR" id="PIRSR613273-3"/>
    </source>
</evidence>
<dbReference type="Pfam" id="PF00014">
    <property type="entry name" value="Kunitz_BPTI"/>
    <property type="match status" value="1"/>
</dbReference>
<dbReference type="CDD" id="cd00096">
    <property type="entry name" value="Ig"/>
    <property type="match status" value="1"/>
</dbReference>
<dbReference type="GO" id="GO:0031012">
    <property type="term" value="C:extracellular matrix"/>
    <property type="evidence" value="ECO:0007669"/>
    <property type="project" value="TreeGrafter"/>
</dbReference>
<dbReference type="Gene3D" id="2.60.40.10">
    <property type="entry name" value="Immunoglobulins"/>
    <property type="match status" value="3"/>
</dbReference>
<dbReference type="PROSITE" id="PS50835">
    <property type="entry name" value="IG_LIKE"/>
    <property type="match status" value="3"/>
</dbReference>
<dbReference type="InterPro" id="IPR050439">
    <property type="entry name" value="ADAMTS_ADAMTS-like"/>
</dbReference>
<dbReference type="InterPro" id="IPR013098">
    <property type="entry name" value="Ig_I-set"/>
</dbReference>
<dbReference type="GO" id="GO:0004867">
    <property type="term" value="F:serine-type endopeptidase inhibitor activity"/>
    <property type="evidence" value="ECO:0007669"/>
    <property type="project" value="InterPro"/>
</dbReference>
<dbReference type="InterPro" id="IPR036179">
    <property type="entry name" value="Ig-like_dom_sf"/>
</dbReference>
<dbReference type="InterPro" id="IPR013106">
    <property type="entry name" value="Ig_V-set"/>
</dbReference>
<sequence length="1185" mass="129822">MSKDKLEGLVKRMEETLSEMEQLKLHCGKQSEELSQLVVELRRENQELVEKYNQLAVEMKEAKEIIEQLNQRHFRCFLWDVRRAEGGGQTKGDRPRGAAHISGDARSATIRRRNRVQNPQNQETVKMLLPLVILQLLCASVLMVPSVDYWDAWGPYGECSRSCGGGVTMRSRRCITHRTDGGHNCVGLERSYSSCNIQDCPEGSRDFREEQCSQFDGTDFQGKRYKWIPYYGAQNPCELNCMPVGENFYYRQRSAVVDGTPCHPGRRDVCVAGVCKRLGCDNMLKSLQQEDPCLQCGGYTQMFVIPVGATTISIRETVATRNYLAIRNLHGDYYLNGHWAIQFSKAIPIAGTMLYYQRGAEGDNAPETITGRGPTTEPLIVELISQEPNQGVEYEYYLLSGRSREGYYWSFGSWSSCSRECGSGYQSRLVFCTSGNEARPDHLCASTPRPQSNRTCNSHPCPQTHSWRTGEWSSCSVTCGGGTQQRSVQCISHDASGPRVMEDAVCTHFGVSAEAPASVQNCNMQQCAEYRVSRWSACSVTCGSGERTREVSCVGAGGVRLEETSCSPLLRPPAVQPCEKAACPVPRALVPQERDNTQTERETVRSSGPTLHCSQSDYGCCSDGRTSARGPEGLGCPQAACVQTSYGCCRDSVTAAQGPNKEGCAESVAPTSTVVVSLPTENAVQCRTTTYGCCYDRTTPAAGPNGEDCPSPPNNIERSICSLPRAAGSCSSWESRYHYDVITSKCLHFWYGGCYGNANNFMTQDECQRTCQRGSRSAAPAGDSRSMGRIFTVHGGRQASSAARNAYRARIYLRARRPSAVTAARHSAPAASLTLEGVTIDKTDPPTVEALVGQTVVLPCRVIPPPSSTVTVEWRKDGVPVSPHRHHQQPSGSLLVGPVTKLDSGWFLCVATREGERDHRYIYLSVSAAPSQLTPTSLPRDGPFPRFSIDRSSSSLLEMRAGQTAKLPCTIVPPSALQSVNIHWTKDGQSLSNSRFTQSSDGTLTIRLLKSEDSGVFTCTASSQQQLEQRQLRLKVQADLRITTAPYNIQVSEGSTAQLPCVVSGDNVNIGWSRNGVPVRPDGRNILLSADGSLILNRVTPSEEGTYTCNAYTGIYSVSATAEVKVIRDAQQGSDVPPECLDQPELANCELVVYARLCSNSYYSSFCCASCTRHSQRNDRSGQVG</sequence>
<feature type="domain" description="PLAC" evidence="11">
    <location>
        <begin position="1136"/>
        <end position="1175"/>
    </location>
</feature>
<gene>
    <name evidence="12" type="ORF">Q5P01_020888</name>
</gene>
<reference evidence="12" key="1">
    <citation type="submission" date="2023-07" db="EMBL/GenBank/DDBJ databases">
        <title>Chromosome-level Genome Assembly of Striped Snakehead (Channa striata).</title>
        <authorList>
            <person name="Liu H."/>
        </authorList>
    </citation>
    <scope>NUCLEOTIDE SEQUENCE</scope>
    <source>
        <strain evidence="12">Gz</strain>
        <tissue evidence="12">Muscle</tissue>
    </source>
</reference>
<dbReference type="CDD" id="cd22635">
    <property type="entry name" value="Kunitz_papilin"/>
    <property type="match status" value="1"/>
</dbReference>
<dbReference type="SMART" id="SM00408">
    <property type="entry name" value="IGc2"/>
    <property type="match status" value="3"/>
</dbReference>
<keyword evidence="5 6" id="KW-1015">Disulfide bond</keyword>
<dbReference type="PROSITE" id="PS50900">
    <property type="entry name" value="PLAC"/>
    <property type="match status" value="1"/>
</dbReference>
<dbReference type="InterPro" id="IPR010294">
    <property type="entry name" value="ADAMTS_spacer1"/>
</dbReference>
<feature type="region of interest" description="Disordered" evidence="8">
    <location>
        <begin position="86"/>
        <end position="117"/>
    </location>
</feature>
<dbReference type="EMBL" id="JAUPFM010000016">
    <property type="protein sequence ID" value="KAK2826674.1"/>
    <property type="molecule type" value="Genomic_DNA"/>
</dbReference>
<comment type="subcellular location">
    <subcellularLocation>
        <location evidence="1">Secreted</location>
    </subcellularLocation>
</comment>
<feature type="disulfide bond" evidence="6">
    <location>
        <begin position="159"/>
        <end position="195"/>
    </location>
</feature>
<dbReference type="InterPro" id="IPR007110">
    <property type="entry name" value="Ig-like_dom"/>
</dbReference>
<evidence type="ECO:0000256" key="5">
    <source>
        <dbReference type="ARBA" id="ARBA00023157"/>
    </source>
</evidence>
<feature type="domain" description="Ig-like" evidence="10">
    <location>
        <begin position="945"/>
        <end position="1035"/>
    </location>
</feature>
<comment type="caution">
    <text evidence="12">The sequence shown here is derived from an EMBL/GenBank/DDBJ whole genome shotgun (WGS) entry which is preliminary data.</text>
</comment>
<dbReference type="FunFam" id="4.10.410.10:FF:000020">
    <property type="entry name" value="Collagen, type VI, alpha 3"/>
    <property type="match status" value="1"/>
</dbReference>
<organism evidence="12 13">
    <name type="scientific">Channa striata</name>
    <name type="common">Snakehead murrel</name>
    <name type="synonym">Ophicephalus striatus</name>
    <dbReference type="NCBI Taxonomy" id="64152"/>
    <lineage>
        <taxon>Eukaryota</taxon>
        <taxon>Metazoa</taxon>
        <taxon>Chordata</taxon>
        <taxon>Craniata</taxon>
        <taxon>Vertebrata</taxon>
        <taxon>Euteleostomi</taxon>
        <taxon>Actinopterygii</taxon>
        <taxon>Neopterygii</taxon>
        <taxon>Teleostei</taxon>
        <taxon>Neoteleostei</taxon>
        <taxon>Acanthomorphata</taxon>
        <taxon>Anabantaria</taxon>
        <taxon>Anabantiformes</taxon>
        <taxon>Channoidei</taxon>
        <taxon>Channidae</taxon>
        <taxon>Channa</taxon>
    </lineage>
</organism>
<dbReference type="GO" id="GO:0006508">
    <property type="term" value="P:proteolysis"/>
    <property type="evidence" value="ECO:0007669"/>
    <property type="project" value="TreeGrafter"/>
</dbReference>
<evidence type="ECO:0000313" key="13">
    <source>
        <dbReference type="Proteomes" id="UP001187415"/>
    </source>
</evidence>
<dbReference type="Pfam" id="PF07679">
    <property type="entry name" value="I-set"/>
    <property type="match status" value="1"/>
</dbReference>
<evidence type="ECO:0000256" key="8">
    <source>
        <dbReference type="SAM" id="MobiDB-lite"/>
    </source>
</evidence>
<dbReference type="Gene3D" id="4.10.410.10">
    <property type="entry name" value="Pancreatic trypsin inhibitor Kunitz domain"/>
    <property type="match status" value="1"/>
</dbReference>
<dbReference type="Proteomes" id="UP001187415">
    <property type="component" value="Unassembled WGS sequence"/>
</dbReference>
<evidence type="ECO:0000259" key="11">
    <source>
        <dbReference type="PROSITE" id="PS50900"/>
    </source>
</evidence>
<dbReference type="InterPro" id="IPR036880">
    <property type="entry name" value="Kunitz_BPTI_sf"/>
</dbReference>
<feature type="domain" description="Ig-like" evidence="10">
    <location>
        <begin position="829"/>
        <end position="927"/>
    </location>
</feature>
<feature type="disulfide bond" evidence="6">
    <location>
        <begin position="174"/>
        <end position="185"/>
    </location>
</feature>
<evidence type="ECO:0000256" key="1">
    <source>
        <dbReference type="ARBA" id="ARBA00004613"/>
    </source>
</evidence>
<dbReference type="InterPro" id="IPR003598">
    <property type="entry name" value="Ig_sub2"/>
</dbReference>
<dbReference type="Gene3D" id="2.20.100.10">
    <property type="entry name" value="Thrombospondin type-1 (TSP1) repeat"/>
    <property type="match status" value="4"/>
</dbReference>
<dbReference type="SUPFAM" id="SSF48726">
    <property type="entry name" value="Immunoglobulin"/>
    <property type="match status" value="3"/>
</dbReference>
<evidence type="ECO:0000259" key="9">
    <source>
        <dbReference type="PROSITE" id="PS50279"/>
    </source>
</evidence>
<dbReference type="FunFam" id="2.20.100.10:FF:000005">
    <property type="entry name" value="ADAM metallopeptidase with thrombospondin type 1 motif 9"/>
    <property type="match status" value="2"/>
</dbReference>
<dbReference type="InterPro" id="IPR003599">
    <property type="entry name" value="Ig_sub"/>
</dbReference>
<evidence type="ECO:0000256" key="4">
    <source>
        <dbReference type="ARBA" id="ARBA00022737"/>
    </source>
</evidence>
<dbReference type="SMART" id="SM00409">
    <property type="entry name" value="IG"/>
    <property type="match status" value="3"/>
</dbReference>
<dbReference type="InterPro" id="IPR036383">
    <property type="entry name" value="TSP1_rpt_sf"/>
</dbReference>
<dbReference type="SUPFAM" id="SSF57362">
    <property type="entry name" value="BPTI-like"/>
    <property type="match status" value="1"/>
</dbReference>
<keyword evidence="3" id="KW-0732">Signal</keyword>
<dbReference type="SMART" id="SM00406">
    <property type="entry name" value="IGv"/>
    <property type="match status" value="2"/>
</dbReference>
<feature type="coiled-coil region" evidence="7">
    <location>
        <begin position="3"/>
        <end position="72"/>
    </location>
</feature>
<keyword evidence="4" id="KW-0677">Repeat</keyword>
<dbReference type="PROSITE" id="PS00280">
    <property type="entry name" value="BPTI_KUNITZ_1"/>
    <property type="match status" value="1"/>
</dbReference>
<dbReference type="SMART" id="SM00131">
    <property type="entry name" value="KU"/>
    <property type="match status" value="1"/>
</dbReference>
<dbReference type="InterPro" id="IPR002223">
    <property type="entry name" value="Kunitz_BPTI"/>
</dbReference>
<keyword evidence="7" id="KW-0175">Coiled coil</keyword>
<feature type="compositionally biased region" description="Basic and acidic residues" evidence="8">
    <location>
        <begin position="86"/>
        <end position="96"/>
    </location>
</feature>
<evidence type="ECO:0000256" key="7">
    <source>
        <dbReference type="SAM" id="Coils"/>
    </source>
</evidence>
<dbReference type="SUPFAM" id="SSF82895">
    <property type="entry name" value="TSP-1 type 1 repeat"/>
    <property type="match status" value="4"/>
</dbReference>
<dbReference type="PROSITE" id="PS50092">
    <property type="entry name" value="TSP1"/>
    <property type="match status" value="4"/>
</dbReference>
<feature type="domain" description="BPTI/Kunitz inhibitor" evidence="9">
    <location>
        <begin position="721"/>
        <end position="771"/>
    </location>
</feature>
<dbReference type="PROSITE" id="PS50279">
    <property type="entry name" value="BPTI_KUNITZ_2"/>
    <property type="match status" value="1"/>
</dbReference>
<dbReference type="GO" id="GO:0005576">
    <property type="term" value="C:extracellular region"/>
    <property type="evidence" value="ECO:0007669"/>
    <property type="project" value="UniProtKB-SubCell"/>
</dbReference>
<dbReference type="InterPro" id="IPR013783">
    <property type="entry name" value="Ig-like_fold"/>
</dbReference>
<dbReference type="InterPro" id="IPR020901">
    <property type="entry name" value="Prtase_inh_Kunz-CS"/>
</dbReference>
<name>A0AA88S480_CHASR</name>
<dbReference type="Pfam" id="PF00090">
    <property type="entry name" value="TSP_1"/>
    <property type="match status" value="1"/>
</dbReference>
<dbReference type="GO" id="GO:0030198">
    <property type="term" value="P:extracellular matrix organization"/>
    <property type="evidence" value="ECO:0007669"/>
    <property type="project" value="InterPro"/>
</dbReference>
<evidence type="ECO:0008006" key="14">
    <source>
        <dbReference type="Google" id="ProtNLM"/>
    </source>
</evidence>
<feature type="disulfide bond" evidence="6">
    <location>
        <begin position="163"/>
        <end position="200"/>
    </location>
</feature>